<dbReference type="EMBL" id="PHUF01000002">
    <property type="protein sequence ID" value="PKB25713.1"/>
    <property type="molecule type" value="Genomic_DNA"/>
</dbReference>
<protein>
    <submittedName>
        <fullName evidence="3">Cell wall hydrolase</fullName>
    </submittedName>
</protein>
<gene>
    <name evidence="3" type="ORF">B0I00_0919</name>
</gene>
<feature type="compositionally biased region" description="Low complexity" evidence="1">
    <location>
        <begin position="306"/>
        <end position="320"/>
    </location>
</feature>
<feature type="region of interest" description="Disordered" evidence="1">
    <location>
        <begin position="263"/>
        <end position="291"/>
    </location>
</feature>
<dbReference type="Pfam" id="PF07486">
    <property type="entry name" value="Hydrolase_2"/>
    <property type="match status" value="1"/>
</dbReference>
<feature type="region of interest" description="Disordered" evidence="1">
    <location>
        <begin position="301"/>
        <end position="320"/>
    </location>
</feature>
<name>A0A2N0I3G6_9SPHN</name>
<keyword evidence="3" id="KW-0378">Hydrolase</keyword>
<accession>A0A2N0I3G6</accession>
<organism evidence="3 4">
    <name type="scientific">Novosphingobium kunmingense</name>
    <dbReference type="NCBI Taxonomy" id="1211806"/>
    <lineage>
        <taxon>Bacteria</taxon>
        <taxon>Pseudomonadati</taxon>
        <taxon>Pseudomonadota</taxon>
        <taxon>Alphaproteobacteria</taxon>
        <taxon>Sphingomonadales</taxon>
        <taxon>Sphingomonadaceae</taxon>
        <taxon>Novosphingobium</taxon>
    </lineage>
</organism>
<reference evidence="3 4" key="1">
    <citation type="submission" date="2017-11" db="EMBL/GenBank/DDBJ databases">
        <title>Genomic Encyclopedia of Type Strains, Phase III (KMG-III): the genomes of soil and plant-associated and newly described type strains.</title>
        <authorList>
            <person name="Whitman W."/>
        </authorList>
    </citation>
    <scope>NUCLEOTIDE SEQUENCE [LARGE SCALE GENOMIC DNA]</scope>
    <source>
        <strain evidence="3 4">CGMCC 1.12274</strain>
    </source>
</reference>
<keyword evidence="4" id="KW-1185">Reference proteome</keyword>
<dbReference type="AlphaFoldDB" id="A0A2N0I3G6"/>
<evidence type="ECO:0000313" key="3">
    <source>
        <dbReference type="EMBL" id="PKB25713.1"/>
    </source>
</evidence>
<comment type="caution">
    <text evidence="3">The sequence shown here is derived from an EMBL/GenBank/DDBJ whole genome shotgun (WGS) entry which is preliminary data.</text>
</comment>
<evidence type="ECO:0000313" key="4">
    <source>
        <dbReference type="Proteomes" id="UP000232587"/>
    </source>
</evidence>
<dbReference type="Gene3D" id="1.10.10.2520">
    <property type="entry name" value="Cell wall hydrolase SleB, domain 1"/>
    <property type="match status" value="1"/>
</dbReference>
<sequence>MSDAGERKGRPQRGAAVAAFGGAVALAVWLSPGRQSEPKVSNRPTGPDASMPAMPPPDLLAATADNTTIVVEAAEARAANAALPIMPGALEPAPAFVGPDDPATRLRAETCLAQAIYYEAGFESERGRRAVAQVVLNRVRHPAYARGVCDVVYQRIGPTCQFTFACDGALARVPVPAVWDRALREAREALAGRVEKSVGMATHYHADYVYPAWAPRLEKVAAIGQHLFYRWPQGWGRRAAFTARYAGVEPGVVPLPAATETGSAEDALASASGTSAEIQPRRSDNDAGYVDVSKGWRPSIADLESEAAAEAPSAPQLKSP</sequence>
<dbReference type="Proteomes" id="UP000232587">
    <property type="component" value="Unassembled WGS sequence"/>
</dbReference>
<proteinExistence type="predicted"/>
<evidence type="ECO:0000259" key="2">
    <source>
        <dbReference type="Pfam" id="PF07486"/>
    </source>
</evidence>
<dbReference type="GO" id="GO:0016787">
    <property type="term" value="F:hydrolase activity"/>
    <property type="evidence" value="ECO:0007669"/>
    <property type="project" value="UniProtKB-KW"/>
</dbReference>
<dbReference type="InterPro" id="IPR042047">
    <property type="entry name" value="SleB_dom1"/>
</dbReference>
<evidence type="ECO:0000256" key="1">
    <source>
        <dbReference type="SAM" id="MobiDB-lite"/>
    </source>
</evidence>
<dbReference type="RefSeq" id="WP_232730108.1">
    <property type="nucleotide sequence ID" value="NZ_PHUF01000002.1"/>
</dbReference>
<feature type="domain" description="Cell wall hydrolase SleB" evidence="2">
    <location>
        <begin position="123"/>
        <end position="229"/>
    </location>
</feature>
<dbReference type="InterPro" id="IPR011105">
    <property type="entry name" value="Cell_wall_hydrolase_SleB"/>
</dbReference>
<feature type="region of interest" description="Disordered" evidence="1">
    <location>
        <begin position="33"/>
        <end position="59"/>
    </location>
</feature>